<organism evidence="11 12">
    <name type="scientific">Chlorobium ferrooxidans DSM 13031</name>
    <dbReference type="NCBI Taxonomy" id="377431"/>
    <lineage>
        <taxon>Bacteria</taxon>
        <taxon>Pseudomonadati</taxon>
        <taxon>Chlorobiota</taxon>
        <taxon>Chlorobiia</taxon>
        <taxon>Chlorobiales</taxon>
        <taxon>Chlorobiaceae</taxon>
        <taxon>Chlorobium/Pelodictyon group</taxon>
        <taxon>Chlorobium</taxon>
    </lineage>
</organism>
<feature type="transmembrane region" description="Helical" evidence="9">
    <location>
        <begin position="155"/>
        <end position="183"/>
    </location>
</feature>
<dbReference type="PANTHER" id="PTHR38686:SF1">
    <property type="entry name" value="APOLIPOPROTEIN N-ACYLTRANSFERASE"/>
    <property type="match status" value="1"/>
</dbReference>
<evidence type="ECO:0000256" key="5">
    <source>
        <dbReference type="ARBA" id="ARBA00022692"/>
    </source>
</evidence>
<dbReference type="InterPro" id="IPR036526">
    <property type="entry name" value="C-N_Hydrolase_sf"/>
</dbReference>
<dbReference type="InterPro" id="IPR045378">
    <property type="entry name" value="LNT_N"/>
</dbReference>
<keyword evidence="12" id="KW-1185">Reference proteome</keyword>
<dbReference type="AlphaFoldDB" id="Q0YS65"/>
<dbReference type="Pfam" id="PF20154">
    <property type="entry name" value="LNT_N"/>
    <property type="match status" value="1"/>
</dbReference>
<comment type="catalytic activity">
    <reaction evidence="9">
        <text>N-terminal S-1,2-diacyl-sn-glyceryl-L-cysteinyl-[lipoprotein] + a glycerophospholipid = N-acyl-S-1,2-diacyl-sn-glyceryl-L-cysteinyl-[lipoprotein] + a 2-acyl-sn-glycero-3-phospholipid + H(+)</text>
        <dbReference type="Rhea" id="RHEA:48228"/>
        <dbReference type="Rhea" id="RHEA-COMP:14681"/>
        <dbReference type="Rhea" id="RHEA-COMP:14684"/>
        <dbReference type="ChEBI" id="CHEBI:15378"/>
        <dbReference type="ChEBI" id="CHEBI:136912"/>
        <dbReference type="ChEBI" id="CHEBI:140656"/>
        <dbReference type="ChEBI" id="CHEBI:140657"/>
        <dbReference type="ChEBI" id="CHEBI:140660"/>
        <dbReference type="EC" id="2.3.1.269"/>
    </reaction>
</comment>
<feature type="transmembrane region" description="Helical" evidence="9">
    <location>
        <begin position="515"/>
        <end position="533"/>
    </location>
</feature>
<evidence type="ECO:0000256" key="3">
    <source>
        <dbReference type="ARBA" id="ARBA00022475"/>
    </source>
</evidence>
<comment type="pathway">
    <text evidence="9">Protein modification; lipoprotein biosynthesis (N-acyl transfer).</text>
</comment>
<dbReference type="EMBL" id="AASE01000007">
    <property type="protein sequence ID" value="EAT59125.1"/>
    <property type="molecule type" value="Genomic_DNA"/>
</dbReference>
<dbReference type="InterPro" id="IPR004563">
    <property type="entry name" value="Apolipo_AcylTrfase"/>
</dbReference>
<keyword evidence="11" id="KW-0449">Lipoprotein</keyword>
<feature type="transmembrane region" description="Helical" evidence="9">
    <location>
        <begin position="116"/>
        <end position="135"/>
    </location>
</feature>
<evidence type="ECO:0000313" key="12">
    <source>
        <dbReference type="Proteomes" id="UP000004162"/>
    </source>
</evidence>
<dbReference type="PROSITE" id="PS50263">
    <property type="entry name" value="CN_HYDROLASE"/>
    <property type="match status" value="1"/>
</dbReference>
<comment type="similarity">
    <text evidence="2 9">Belongs to the CN hydrolase family. Apolipoprotein N-acyltransferase subfamily.</text>
</comment>
<dbReference type="GO" id="GO:0016410">
    <property type="term" value="F:N-acyltransferase activity"/>
    <property type="evidence" value="ECO:0007669"/>
    <property type="project" value="UniProtKB-UniRule"/>
</dbReference>
<evidence type="ECO:0000256" key="8">
    <source>
        <dbReference type="ARBA" id="ARBA00023315"/>
    </source>
</evidence>
<protein>
    <recommendedName>
        <fullName evidence="9">Apolipoprotein N-acyltransferase</fullName>
        <shortName evidence="9">ALP N-acyltransferase</shortName>
        <ecNumber evidence="9">2.3.1.269</ecNumber>
    </recommendedName>
</protein>
<dbReference type="PANTHER" id="PTHR38686">
    <property type="entry name" value="APOLIPOPROTEIN N-ACYLTRANSFERASE"/>
    <property type="match status" value="1"/>
</dbReference>
<evidence type="ECO:0000256" key="2">
    <source>
        <dbReference type="ARBA" id="ARBA00010065"/>
    </source>
</evidence>
<reference evidence="11 12" key="1">
    <citation type="submission" date="2006-07" db="EMBL/GenBank/DDBJ databases">
        <title>Annotation of the draft genome assembly of Chlorobium ferroxidans DSM 13031.</title>
        <authorList>
            <consortium name="US DOE Joint Genome Institute (JGI-ORNL)"/>
            <person name="Larimer F."/>
            <person name="Land M."/>
            <person name="Hauser L."/>
        </authorList>
    </citation>
    <scope>NUCLEOTIDE SEQUENCE [LARGE SCALE GENOMIC DNA]</scope>
    <source>
        <strain evidence="11 12">DSM 13031</strain>
    </source>
</reference>
<keyword evidence="5 9" id="KW-0812">Transmembrane</keyword>
<dbReference type="HAMAP" id="MF_01148">
    <property type="entry name" value="Lnt"/>
    <property type="match status" value="1"/>
</dbReference>
<feature type="transmembrane region" description="Helical" evidence="9">
    <location>
        <begin position="65"/>
        <end position="83"/>
    </location>
</feature>
<dbReference type="NCBIfam" id="TIGR00546">
    <property type="entry name" value="lnt"/>
    <property type="match status" value="1"/>
</dbReference>
<keyword evidence="4 9" id="KW-0808">Transferase</keyword>
<dbReference type="Pfam" id="PF00795">
    <property type="entry name" value="CN_hydrolase"/>
    <property type="match status" value="1"/>
</dbReference>
<feature type="transmembrane region" description="Helical" evidence="9">
    <location>
        <begin position="190"/>
        <end position="213"/>
    </location>
</feature>
<keyword evidence="3 9" id="KW-1003">Cell membrane</keyword>
<evidence type="ECO:0000259" key="10">
    <source>
        <dbReference type="PROSITE" id="PS50263"/>
    </source>
</evidence>
<keyword evidence="7 9" id="KW-0472">Membrane</keyword>
<evidence type="ECO:0000256" key="7">
    <source>
        <dbReference type="ARBA" id="ARBA00023136"/>
    </source>
</evidence>
<dbReference type="GO" id="GO:0042158">
    <property type="term" value="P:lipoprotein biosynthetic process"/>
    <property type="evidence" value="ECO:0007669"/>
    <property type="project" value="UniProtKB-UniRule"/>
</dbReference>
<proteinExistence type="inferred from homology"/>
<feature type="transmembrane region" description="Helical" evidence="9">
    <location>
        <begin position="35"/>
        <end position="53"/>
    </location>
</feature>
<feature type="transmembrane region" description="Helical" evidence="9">
    <location>
        <begin position="89"/>
        <end position="109"/>
    </location>
</feature>
<dbReference type="CDD" id="cd07571">
    <property type="entry name" value="ALP_N-acyl_transferase"/>
    <property type="match status" value="1"/>
</dbReference>
<dbReference type="SUPFAM" id="SSF56317">
    <property type="entry name" value="Carbon-nitrogen hydrolase"/>
    <property type="match status" value="1"/>
</dbReference>
<sequence length="538" mass="61345">MTSFSLTVKKLIHSRFLPSLWSGTLLGLSFPSYPFIHLELLAWVALVPLLLSFQRDEPVGEFFRRVYLSMLLFCTISLWWVSLATLPGGVLTIIAQAFFLTLPLLGFYALKRLAGFRYALFALPFLWVAWEWLYMQQDLSLGWLTLGNSQSALSFMIQYADLTGVWGISFWLLSFNILVLLAVTGNRREVILSVSAMVMMIALPLLYSTALFYQESPSERDIAKLRITLIQPDIDPHKKWGIQHSSDIMERYYQLTGRAVRENRPELVIWPETAIPFYILDSPYAADLLSLRSSLRRWNTALLTGYSDIVRYPEGSLPRSDNPGKFDTALRQPYETYNASMLLVPGERPPQIYRKMRLVPFAERVPYVEYLPWLGNFTFSLAGISSWGRGSESTVMELPSARYGKVLTANIICYESIFPGLVTGFVRKGAQFLTLVTNDGWYSTSYGPYQHLAIGRIRCIENRRAMARCANTGLTVFIDKFGRITAELPWWQELTLTADVPLESRLTFYTRNPDLLPKVASVISVVLIGVAFFRRGKR</sequence>
<dbReference type="Gene3D" id="3.60.110.10">
    <property type="entry name" value="Carbon-nitrogen hydrolase"/>
    <property type="match status" value="1"/>
</dbReference>
<evidence type="ECO:0000313" key="11">
    <source>
        <dbReference type="EMBL" id="EAT59125.1"/>
    </source>
</evidence>
<evidence type="ECO:0000256" key="1">
    <source>
        <dbReference type="ARBA" id="ARBA00004651"/>
    </source>
</evidence>
<reference evidence="11 12" key="2">
    <citation type="submission" date="2006-07" db="EMBL/GenBank/DDBJ databases">
        <title>Sequencing of the draft genome and assembly of Chlorobium ferroxidans DSM 13031.</title>
        <authorList>
            <consortium name="US DOE Joint Genome Institute (JGI-PGF)"/>
            <person name="Copeland A."/>
            <person name="Lucas S."/>
            <person name="Lapidus A."/>
            <person name="Barry K."/>
            <person name="Glavina del Rio T."/>
            <person name="Dalin E."/>
            <person name="Tice H."/>
            <person name="Bruce D."/>
            <person name="Pitluck S."/>
            <person name="Richardson P."/>
        </authorList>
    </citation>
    <scope>NUCLEOTIDE SEQUENCE [LARGE SCALE GENOMIC DNA]</scope>
    <source>
        <strain evidence="11 12">DSM 13031</strain>
    </source>
</reference>
<dbReference type="UniPathway" id="UPA00666"/>
<keyword evidence="6 9" id="KW-1133">Transmembrane helix</keyword>
<evidence type="ECO:0000256" key="6">
    <source>
        <dbReference type="ARBA" id="ARBA00022989"/>
    </source>
</evidence>
<comment type="caution">
    <text evidence="11">The sequence shown here is derived from an EMBL/GenBank/DDBJ whole genome shotgun (WGS) entry which is preliminary data.</text>
</comment>
<evidence type="ECO:0000256" key="4">
    <source>
        <dbReference type="ARBA" id="ARBA00022679"/>
    </source>
</evidence>
<dbReference type="RefSeq" id="WP_006366193.1">
    <property type="nucleotide sequence ID" value="NZ_AASE01000007.1"/>
</dbReference>
<dbReference type="GO" id="GO:0005886">
    <property type="term" value="C:plasma membrane"/>
    <property type="evidence" value="ECO:0007669"/>
    <property type="project" value="UniProtKB-SubCell"/>
</dbReference>
<accession>Q0YS65</accession>
<dbReference type="OrthoDB" id="9804277at2"/>
<dbReference type="InterPro" id="IPR003010">
    <property type="entry name" value="C-N_Hydrolase"/>
</dbReference>
<keyword evidence="8 9" id="KW-0012">Acyltransferase</keyword>
<gene>
    <name evidence="9" type="primary">lnt</name>
    <name evidence="11" type="ORF">CferDRAFT_1132</name>
</gene>
<comment type="function">
    <text evidence="9">Catalyzes the phospholipid dependent N-acylation of the N-terminal cysteine of apolipoprotein, the last step in lipoprotein maturation.</text>
</comment>
<name>Q0YS65_9CHLB</name>
<dbReference type="EC" id="2.3.1.269" evidence="9"/>
<evidence type="ECO:0000256" key="9">
    <source>
        <dbReference type="HAMAP-Rule" id="MF_01148"/>
    </source>
</evidence>
<dbReference type="Proteomes" id="UP000004162">
    <property type="component" value="Unassembled WGS sequence"/>
</dbReference>
<feature type="domain" description="CN hydrolase" evidence="10">
    <location>
        <begin position="230"/>
        <end position="502"/>
    </location>
</feature>
<comment type="subcellular location">
    <subcellularLocation>
        <location evidence="1 9">Cell membrane</location>
        <topology evidence="1 9">Multi-pass membrane protein</topology>
    </subcellularLocation>
</comment>